<accession>A0ACC3CDN4</accession>
<dbReference type="EMBL" id="CM020620">
    <property type="protein sequence ID" value="KAK1868320.1"/>
    <property type="molecule type" value="Genomic_DNA"/>
</dbReference>
<comment type="caution">
    <text evidence="1">The sequence shown here is derived from an EMBL/GenBank/DDBJ whole genome shotgun (WGS) entry which is preliminary data.</text>
</comment>
<protein>
    <submittedName>
        <fullName evidence="1">Uncharacterized protein</fullName>
    </submittedName>
</protein>
<reference evidence="1" key="1">
    <citation type="submission" date="2019-11" db="EMBL/GenBank/DDBJ databases">
        <title>Nori genome reveals adaptations in red seaweeds to the harsh intertidal environment.</title>
        <authorList>
            <person name="Wang D."/>
            <person name="Mao Y."/>
        </authorList>
    </citation>
    <scope>NUCLEOTIDE SEQUENCE</scope>
    <source>
        <tissue evidence="1">Gametophyte</tissue>
    </source>
</reference>
<organism evidence="1 2">
    <name type="scientific">Pyropia yezoensis</name>
    <name type="common">Susabi-nori</name>
    <name type="synonym">Porphyra yezoensis</name>
    <dbReference type="NCBI Taxonomy" id="2788"/>
    <lineage>
        <taxon>Eukaryota</taxon>
        <taxon>Rhodophyta</taxon>
        <taxon>Bangiophyceae</taxon>
        <taxon>Bangiales</taxon>
        <taxon>Bangiaceae</taxon>
        <taxon>Pyropia</taxon>
    </lineage>
</organism>
<evidence type="ECO:0000313" key="2">
    <source>
        <dbReference type="Proteomes" id="UP000798662"/>
    </source>
</evidence>
<evidence type="ECO:0000313" key="1">
    <source>
        <dbReference type="EMBL" id="KAK1868320.1"/>
    </source>
</evidence>
<gene>
    <name evidence="1" type="ORF">I4F81_010809</name>
</gene>
<sequence>MRLLLKDYIRGMNAERFELAHSYFGPDASPGRRLFDLFGRWHPTQKPKTNTSPTPAKVFNMDERMLDAKELLEGAGGKVFVPGGVERLEFALPPVKDNGAKAIVVACVRADTLALPPFVLVPGAPNRAPFVNTTHDDGTKKYAPLVDIFEDPDAEVRRQDPPGCNQALWGE</sequence>
<dbReference type="Proteomes" id="UP000798662">
    <property type="component" value="Chromosome 3"/>
</dbReference>
<name>A0ACC3CDN4_PYRYE</name>
<proteinExistence type="predicted"/>
<keyword evidence="2" id="KW-1185">Reference proteome</keyword>